<gene>
    <name evidence="3" type="ORF">HER31_16070</name>
</gene>
<dbReference type="Proteomes" id="UP000501602">
    <property type="component" value="Chromosome"/>
</dbReference>
<dbReference type="KEGG" id="fes:HER31_16070"/>
<dbReference type="RefSeq" id="WP_168662089.1">
    <property type="nucleotide sequence ID" value="NZ_CP051180.1"/>
</dbReference>
<evidence type="ECO:0000313" key="3">
    <source>
        <dbReference type="EMBL" id="QIZ78278.1"/>
    </source>
</evidence>
<feature type="transmembrane region" description="Helical" evidence="1">
    <location>
        <begin position="6"/>
        <end position="26"/>
    </location>
</feature>
<protein>
    <submittedName>
        <fullName evidence="3">DUF2489 domain-containing protein</fullName>
    </submittedName>
</protein>
<keyword evidence="1" id="KW-0812">Transmembrane</keyword>
<dbReference type="Pfam" id="PF10675">
    <property type="entry name" value="DUF2489"/>
    <property type="match status" value="1"/>
</dbReference>
<name>A0A6H1UHH5_9GAMM</name>
<keyword evidence="4" id="KW-1185">Reference proteome</keyword>
<evidence type="ECO:0000259" key="2">
    <source>
        <dbReference type="Pfam" id="PF10675"/>
    </source>
</evidence>
<feature type="domain" description="DUF2489" evidence="2">
    <location>
        <begin position="15"/>
        <end position="141"/>
    </location>
</feature>
<accession>A0A6H1UHH5</accession>
<dbReference type="InterPro" id="IPR019617">
    <property type="entry name" value="DUF2489"/>
</dbReference>
<evidence type="ECO:0000256" key="1">
    <source>
        <dbReference type="SAM" id="Phobius"/>
    </source>
</evidence>
<dbReference type="EMBL" id="CP051180">
    <property type="protein sequence ID" value="QIZ78278.1"/>
    <property type="molecule type" value="Genomic_DNA"/>
</dbReference>
<organism evidence="3 4">
    <name type="scientific">Ferrimonas lipolytica</name>
    <dbReference type="NCBI Taxonomy" id="2724191"/>
    <lineage>
        <taxon>Bacteria</taxon>
        <taxon>Pseudomonadati</taxon>
        <taxon>Pseudomonadota</taxon>
        <taxon>Gammaproteobacteria</taxon>
        <taxon>Alteromonadales</taxon>
        <taxon>Ferrimonadaceae</taxon>
        <taxon>Ferrimonas</taxon>
    </lineage>
</organism>
<sequence length="155" mass="17053">MSVQGSLIVAAIAIVVALAVYAAILWRKVAQQQQQRSTKIAARQLHLQEQIQQIAKAALAEQCQPAEAALRLVNLLRAVPGADSERLAQQFPHLQALYDAISTQPILEQRKALPKLERRKLDMELEHHQAVLGPAISTDVAILADSSWRAQSLSK</sequence>
<reference evidence="3 4" key="1">
    <citation type="submission" date="2020-04" db="EMBL/GenBank/DDBJ databases">
        <title>Ferrimonas sp. S7 isolated from sea water.</title>
        <authorList>
            <person name="Bae S.S."/>
            <person name="Baek K."/>
        </authorList>
    </citation>
    <scope>NUCLEOTIDE SEQUENCE [LARGE SCALE GENOMIC DNA]</scope>
    <source>
        <strain evidence="3 4">S7</strain>
    </source>
</reference>
<keyword evidence="1" id="KW-1133">Transmembrane helix</keyword>
<dbReference type="AlphaFoldDB" id="A0A6H1UHH5"/>
<proteinExistence type="predicted"/>
<evidence type="ECO:0000313" key="4">
    <source>
        <dbReference type="Proteomes" id="UP000501602"/>
    </source>
</evidence>
<keyword evidence="1" id="KW-0472">Membrane</keyword>